<evidence type="ECO:0000313" key="5">
    <source>
        <dbReference type="Proteomes" id="UP000618795"/>
    </source>
</evidence>
<dbReference type="PROSITE" id="PS50231">
    <property type="entry name" value="RICIN_B_LECTIN"/>
    <property type="match status" value="1"/>
</dbReference>
<dbReference type="RefSeq" id="WP_191875845.1">
    <property type="nucleotide sequence ID" value="NZ_BMTD01000012.1"/>
</dbReference>
<reference evidence="4" key="2">
    <citation type="submission" date="2020-09" db="EMBL/GenBank/DDBJ databases">
        <authorList>
            <person name="Sun Q."/>
            <person name="Ohkuma M."/>
        </authorList>
    </citation>
    <scope>NUCLEOTIDE SEQUENCE</scope>
    <source>
        <strain evidence="4">JCM 4369</strain>
    </source>
</reference>
<organism evidence="4 5">
    <name type="scientific">Streptomyces filipinensis</name>
    <dbReference type="NCBI Taxonomy" id="66887"/>
    <lineage>
        <taxon>Bacteria</taxon>
        <taxon>Bacillati</taxon>
        <taxon>Actinomycetota</taxon>
        <taxon>Actinomycetes</taxon>
        <taxon>Kitasatosporales</taxon>
        <taxon>Streptomycetaceae</taxon>
        <taxon>Streptomyces</taxon>
    </lineage>
</organism>
<feature type="domain" description="Ricin B lectin" evidence="3">
    <location>
        <begin position="151"/>
        <end position="293"/>
    </location>
</feature>
<dbReference type="Gene3D" id="2.80.10.50">
    <property type="match status" value="1"/>
</dbReference>
<protein>
    <recommendedName>
        <fullName evidence="3">Ricin B lectin domain-containing protein</fullName>
    </recommendedName>
</protein>
<comment type="caution">
    <text evidence="4">The sequence shown here is derived from an EMBL/GenBank/DDBJ whole genome shotgun (WGS) entry which is preliminary data.</text>
</comment>
<dbReference type="InterPro" id="IPR000772">
    <property type="entry name" value="Ricin_B_lectin"/>
</dbReference>
<dbReference type="InterPro" id="IPR035992">
    <property type="entry name" value="Ricin_B-like_lectins"/>
</dbReference>
<dbReference type="SUPFAM" id="SSF50370">
    <property type="entry name" value="Ricin B-like lectins"/>
    <property type="match status" value="1"/>
</dbReference>
<gene>
    <name evidence="4" type="ORF">GCM10010260_50990</name>
</gene>
<feature type="region of interest" description="Disordered" evidence="1">
    <location>
        <begin position="142"/>
        <end position="161"/>
    </location>
</feature>
<sequence length="296" mass="31955">MTRHRVAVIAALVLAAAGLGTAQGATPQGPDSCVEGYVWRLATPEDHVCVDPAVHDQVVEDNSHADERRSPNGGPYGPATCLQGWVWREGTPDDLTCVDPEVRSQAWQDNSEAPDRWTATARSDGGNAHPFLYPDTTYTIAGRPAAASPTPNADATGGGLVIDAQGAPVEDATGTKVARASDTDSQRFQFVRRGDLKAHENAFQIRDRASGRCLTVAQAGQSNGTRVVMGDCDWSEGAVWSLWTQKDGYWQLRSRHSNKCLTAHNPLFIAPPPGAYLEQWTCLDGKNQGWRLVPVQ</sequence>
<evidence type="ECO:0000313" key="4">
    <source>
        <dbReference type="EMBL" id="GGV07124.1"/>
    </source>
</evidence>
<proteinExistence type="predicted"/>
<feature type="region of interest" description="Disordered" evidence="1">
    <location>
        <begin position="106"/>
        <end position="130"/>
    </location>
</feature>
<dbReference type="EMBL" id="BMTD01000012">
    <property type="protein sequence ID" value="GGV07124.1"/>
    <property type="molecule type" value="Genomic_DNA"/>
</dbReference>
<dbReference type="SMART" id="SM00458">
    <property type="entry name" value="RICIN"/>
    <property type="match status" value="1"/>
</dbReference>
<keyword evidence="5" id="KW-1185">Reference proteome</keyword>
<dbReference type="CDD" id="cd00161">
    <property type="entry name" value="beta-trefoil_Ricin-like"/>
    <property type="match status" value="1"/>
</dbReference>
<evidence type="ECO:0000256" key="1">
    <source>
        <dbReference type="SAM" id="MobiDB-lite"/>
    </source>
</evidence>
<feature type="signal peptide" evidence="2">
    <location>
        <begin position="1"/>
        <end position="22"/>
    </location>
</feature>
<evidence type="ECO:0000256" key="2">
    <source>
        <dbReference type="SAM" id="SignalP"/>
    </source>
</evidence>
<dbReference type="Proteomes" id="UP000618795">
    <property type="component" value="Unassembled WGS sequence"/>
</dbReference>
<dbReference type="Pfam" id="PF14200">
    <property type="entry name" value="RicinB_lectin_2"/>
    <property type="match status" value="1"/>
</dbReference>
<feature type="chain" id="PRO_5038409992" description="Ricin B lectin domain-containing protein" evidence="2">
    <location>
        <begin position="23"/>
        <end position="296"/>
    </location>
</feature>
<dbReference type="AlphaFoldDB" id="A0A918IG84"/>
<keyword evidence="2" id="KW-0732">Signal</keyword>
<name>A0A918IG84_9ACTN</name>
<accession>A0A918IG84</accession>
<reference evidence="4" key="1">
    <citation type="journal article" date="2014" name="Int. J. Syst. Evol. Microbiol.">
        <title>Complete genome sequence of Corynebacterium casei LMG S-19264T (=DSM 44701T), isolated from a smear-ripened cheese.</title>
        <authorList>
            <consortium name="US DOE Joint Genome Institute (JGI-PGF)"/>
            <person name="Walter F."/>
            <person name="Albersmeier A."/>
            <person name="Kalinowski J."/>
            <person name="Ruckert C."/>
        </authorList>
    </citation>
    <scope>NUCLEOTIDE SEQUENCE</scope>
    <source>
        <strain evidence="4">JCM 4369</strain>
    </source>
</reference>
<evidence type="ECO:0000259" key="3">
    <source>
        <dbReference type="SMART" id="SM00458"/>
    </source>
</evidence>